<keyword evidence="3" id="KW-0342">GTP-binding</keyword>
<dbReference type="EMBL" id="CASHTH010001060">
    <property type="protein sequence ID" value="CAI8010722.1"/>
    <property type="molecule type" value="Genomic_DNA"/>
</dbReference>
<evidence type="ECO:0000256" key="3">
    <source>
        <dbReference type="ARBA" id="ARBA00023134"/>
    </source>
</evidence>
<evidence type="ECO:0000256" key="4">
    <source>
        <dbReference type="ARBA" id="ARBA00023136"/>
    </source>
</evidence>
<dbReference type="GO" id="GO:0012505">
    <property type="term" value="C:endomembrane system"/>
    <property type="evidence" value="ECO:0007669"/>
    <property type="project" value="UniProtKB-SubCell"/>
</dbReference>
<dbReference type="Pfam" id="PF00448">
    <property type="entry name" value="SRP54"/>
    <property type="match status" value="1"/>
</dbReference>
<keyword evidence="2" id="KW-0547">Nucleotide-binding</keyword>
<proteinExistence type="inferred from homology"/>
<dbReference type="GO" id="GO:0005047">
    <property type="term" value="F:signal recognition particle binding"/>
    <property type="evidence" value="ECO:0007669"/>
    <property type="project" value="TreeGrafter"/>
</dbReference>
<comment type="caution">
    <text evidence="7">The sequence shown here is derived from an EMBL/GenBank/DDBJ whole genome shotgun (WGS) entry which is preliminary data.</text>
</comment>
<comment type="subcellular location">
    <subcellularLocation>
        <location evidence="5">Endomembrane system</location>
        <topology evidence="5">Peripheral membrane protein</topology>
        <orientation evidence="5">Cytoplasmic side</orientation>
    </subcellularLocation>
</comment>
<dbReference type="Proteomes" id="UP001174909">
    <property type="component" value="Unassembled WGS sequence"/>
</dbReference>
<reference evidence="7" key="1">
    <citation type="submission" date="2023-03" db="EMBL/GenBank/DDBJ databases">
        <authorList>
            <person name="Steffen K."/>
            <person name="Cardenas P."/>
        </authorList>
    </citation>
    <scope>NUCLEOTIDE SEQUENCE</scope>
</reference>
<evidence type="ECO:0000256" key="5">
    <source>
        <dbReference type="ARBA" id="ARBA00029433"/>
    </source>
</evidence>
<feature type="domain" description="SRP54-type proteins GTP-binding" evidence="6">
    <location>
        <begin position="56"/>
        <end position="136"/>
    </location>
</feature>
<protein>
    <submittedName>
        <fullName evidence="7">Signal recognition particle receptor FtsY</fullName>
    </submittedName>
</protein>
<evidence type="ECO:0000259" key="6">
    <source>
        <dbReference type="Pfam" id="PF00448"/>
    </source>
</evidence>
<dbReference type="GO" id="GO:0003924">
    <property type="term" value="F:GTPase activity"/>
    <property type="evidence" value="ECO:0007669"/>
    <property type="project" value="TreeGrafter"/>
</dbReference>
<dbReference type="Gene3D" id="3.40.50.300">
    <property type="entry name" value="P-loop containing nucleotide triphosphate hydrolases"/>
    <property type="match status" value="1"/>
</dbReference>
<dbReference type="InterPro" id="IPR027417">
    <property type="entry name" value="P-loop_NTPase"/>
</dbReference>
<sequence length="138" mass="15256">MELVDRLREERPSSPDEAFDILKRESCRCRECSASRSVENCRSSPRCGPPTELHRSVSLVVGVNGVGKTTGIRQELRTSTQVDGHHVVMRGRHKSSRPVPAEQLRTWGRRLDVDVISHREGADPGAVAFDAVSAALSR</sequence>
<evidence type="ECO:0000256" key="1">
    <source>
        <dbReference type="ARBA" id="ARBA00008531"/>
    </source>
</evidence>
<keyword evidence="7" id="KW-0675">Receptor</keyword>
<dbReference type="GO" id="GO:0005525">
    <property type="term" value="F:GTP binding"/>
    <property type="evidence" value="ECO:0007669"/>
    <property type="project" value="UniProtKB-KW"/>
</dbReference>
<dbReference type="GO" id="GO:0006614">
    <property type="term" value="P:SRP-dependent cotranslational protein targeting to membrane"/>
    <property type="evidence" value="ECO:0007669"/>
    <property type="project" value="InterPro"/>
</dbReference>
<name>A0AA35WER0_GEOBA</name>
<dbReference type="PANTHER" id="PTHR43134:SF1">
    <property type="entry name" value="SIGNAL RECOGNITION PARTICLE RECEPTOR SUBUNIT ALPHA"/>
    <property type="match status" value="1"/>
</dbReference>
<evidence type="ECO:0000256" key="2">
    <source>
        <dbReference type="ARBA" id="ARBA00022741"/>
    </source>
</evidence>
<accession>A0AA35WER0</accession>
<evidence type="ECO:0000313" key="8">
    <source>
        <dbReference type="Proteomes" id="UP001174909"/>
    </source>
</evidence>
<dbReference type="PANTHER" id="PTHR43134">
    <property type="entry name" value="SIGNAL RECOGNITION PARTICLE RECEPTOR SUBUNIT ALPHA"/>
    <property type="match status" value="1"/>
</dbReference>
<dbReference type="GO" id="GO:0005886">
    <property type="term" value="C:plasma membrane"/>
    <property type="evidence" value="ECO:0007669"/>
    <property type="project" value="TreeGrafter"/>
</dbReference>
<comment type="similarity">
    <text evidence="1">Belongs to the GTP-binding SRP family.</text>
</comment>
<gene>
    <name evidence="7" type="ORF">GBAR_LOCUS7031</name>
</gene>
<dbReference type="InterPro" id="IPR000897">
    <property type="entry name" value="SRP54_GTPase_dom"/>
</dbReference>
<keyword evidence="8" id="KW-1185">Reference proteome</keyword>
<dbReference type="AlphaFoldDB" id="A0AA35WER0"/>
<organism evidence="7 8">
    <name type="scientific">Geodia barretti</name>
    <name type="common">Barrett's horny sponge</name>
    <dbReference type="NCBI Taxonomy" id="519541"/>
    <lineage>
        <taxon>Eukaryota</taxon>
        <taxon>Metazoa</taxon>
        <taxon>Porifera</taxon>
        <taxon>Demospongiae</taxon>
        <taxon>Heteroscleromorpha</taxon>
        <taxon>Tetractinellida</taxon>
        <taxon>Astrophorina</taxon>
        <taxon>Geodiidae</taxon>
        <taxon>Geodia</taxon>
    </lineage>
</organism>
<keyword evidence="4" id="KW-0472">Membrane</keyword>
<evidence type="ECO:0000313" key="7">
    <source>
        <dbReference type="EMBL" id="CAI8010722.1"/>
    </source>
</evidence>
<dbReference type="SUPFAM" id="SSF52540">
    <property type="entry name" value="P-loop containing nucleoside triphosphate hydrolases"/>
    <property type="match status" value="1"/>
</dbReference>